<evidence type="ECO:0000313" key="2">
    <source>
        <dbReference type="Proteomes" id="UP001256646"/>
    </source>
</evidence>
<proteinExistence type="predicted"/>
<dbReference type="EMBL" id="JAVJAN010000016">
    <property type="protein sequence ID" value="MDR5587255.1"/>
    <property type="molecule type" value="Genomic_DNA"/>
</dbReference>
<dbReference type="RefSeq" id="WP_309556314.1">
    <property type="nucleotide sequence ID" value="NZ_JAVJAN010000016.1"/>
</dbReference>
<comment type="caution">
    <text evidence="1">The sequence shown here is derived from an EMBL/GenBank/DDBJ whole genome shotgun (WGS) entry which is preliminary data.</text>
</comment>
<sequence length="180" mass="20122">MAKVNYLNQASFDPTDSDCDVINQVPIIIKSETKVFSYKYVYSEADCDCRRECYPGKGDDVGFTLIFGNYGEENYCPDPATDPTVHDILDLSQITNASLKVMSICADCHFKIYDVTDPANPIEVTTGTEFMGGSRYTLEIRKCDDNDQNCTAAFCLPCHSVFCLSILFQIEFEGCINDSE</sequence>
<dbReference type="Proteomes" id="UP001256646">
    <property type="component" value="Unassembled WGS sequence"/>
</dbReference>
<reference evidence="1 2" key="1">
    <citation type="submission" date="2023-09" db="EMBL/GenBank/DDBJ databases">
        <authorList>
            <person name="Zhai L."/>
        </authorList>
    </citation>
    <scope>NUCLEOTIDE SEQUENCE [LARGE SCALE GENOMIC DNA]</scope>
    <source>
        <strain evidence="1 2">5 N-1</strain>
    </source>
</reference>
<evidence type="ECO:0008006" key="3">
    <source>
        <dbReference type="Google" id="ProtNLM"/>
    </source>
</evidence>
<organism evidence="1 2">
    <name type="scientific">Clostridium aquiflavi</name>
    <dbReference type="NCBI Taxonomy" id="3073603"/>
    <lineage>
        <taxon>Bacteria</taxon>
        <taxon>Bacillati</taxon>
        <taxon>Bacillota</taxon>
        <taxon>Clostridia</taxon>
        <taxon>Eubacteriales</taxon>
        <taxon>Clostridiaceae</taxon>
        <taxon>Clostridium</taxon>
    </lineage>
</organism>
<accession>A0ABU1EFX0</accession>
<evidence type="ECO:0000313" key="1">
    <source>
        <dbReference type="EMBL" id="MDR5587255.1"/>
    </source>
</evidence>
<gene>
    <name evidence="1" type="ORF">RGC78_07200</name>
</gene>
<name>A0ABU1EFX0_9CLOT</name>
<protein>
    <recommendedName>
        <fullName evidence="3">Spore coat protein Z</fullName>
    </recommendedName>
</protein>
<keyword evidence="2" id="KW-1185">Reference proteome</keyword>